<sequence length="655" mass="71810">MGQSQSSEPPKEVPIEQLSHELALRFASKCFTHLEITHYKDNFKSLADHQEDVEYWKEDTLCRFLAIPELLQAGSVLYQMCTYLGAFPFPSLAPCILTREAMLKVITIMTGRYKKILKRGDQDKAKLLFRSLAVFDRSASHSNLVEKPTMEDVVNEQLPDDMRAEKAIGTHVSGFAIDEPANDDEEEDEDDLALAALDALDAIEVFKQDQRVDRKIHHAMIPVENFKKLVKLLLLLAGIEPLTPLAIYGESLTPAKLQTLDTSADAIIAAFDPDPQAKGIRYSNFVQTITSTLPDLFDPLNALFEHSLFSKNINLSKHRDISLDHEVIIPLRPSPIRKSSTSDADQSKSNTNTSTSLLNDTLLSQISTSLKLTTPSGVTTNIFTSGARFDALYSTSSHGTSLSSFSRQVLSWRASTLIILTGTTEATNQKPSRSITLAAYLPDRWTDSSQTHSHPQSTTSGSLDPTTPKASLLLLHPRQALFPANPYNHSMPVSYFSTRTGIALGCVVPASQSRTSHQTVQPALGPVSLLIDSDLSTCTFQHDGSQGSGAFVTDPAFERAQQKQSPSPPSSNTLPCKIQFDLDELEVWGVSIPDPAAEDGHDDEITKQRKRLAWEEAEAARRRGVNFGGDKDGARALLEMAGIVGDHGNRSGGSV</sequence>
<evidence type="ECO:0000313" key="3">
    <source>
        <dbReference type="EMBL" id="KAK5064304.1"/>
    </source>
</evidence>
<feature type="region of interest" description="Disordered" evidence="1">
    <location>
        <begin position="446"/>
        <end position="469"/>
    </location>
</feature>
<reference evidence="3 4" key="1">
    <citation type="submission" date="2023-08" db="EMBL/GenBank/DDBJ databases">
        <title>Black Yeasts Isolated from many extreme environments.</title>
        <authorList>
            <person name="Coleine C."/>
            <person name="Stajich J.E."/>
            <person name="Selbmann L."/>
        </authorList>
    </citation>
    <scope>NUCLEOTIDE SEQUENCE [LARGE SCALE GENOMIC DNA]</scope>
    <source>
        <strain evidence="3 4">CCFEE 5792</strain>
    </source>
</reference>
<name>A0AAV9NPP4_9EURO</name>
<dbReference type="PROSITE" id="PS51886">
    <property type="entry name" value="TLDC"/>
    <property type="match status" value="1"/>
</dbReference>
<dbReference type="Proteomes" id="UP001358417">
    <property type="component" value="Unassembled WGS sequence"/>
</dbReference>
<dbReference type="Pfam" id="PF07534">
    <property type="entry name" value="TLD"/>
    <property type="match status" value="1"/>
</dbReference>
<organism evidence="3 4">
    <name type="scientific">Exophiala bonariae</name>
    <dbReference type="NCBI Taxonomy" id="1690606"/>
    <lineage>
        <taxon>Eukaryota</taxon>
        <taxon>Fungi</taxon>
        <taxon>Dikarya</taxon>
        <taxon>Ascomycota</taxon>
        <taxon>Pezizomycotina</taxon>
        <taxon>Eurotiomycetes</taxon>
        <taxon>Chaetothyriomycetidae</taxon>
        <taxon>Chaetothyriales</taxon>
        <taxon>Herpotrichiellaceae</taxon>
        <taxon>Exophiala</taxon>
    </lineage>
</organism>
<evidence type="ECO:0000259" key="2">
    <source>
        <dbReference type="PROSITE" id="PS51886"/>
    </source>
</evidence>
<evidence type="ECO:0000256" key="1">
    <source>
        <dbReference type="SAM" id="MobiDB-lite"/>
    </source>
</evidence>
<feature type="compositionally biased region" description="Low complexity" evidence="1">
    <location>
        <begin position="447"/>
        <end position="462"/>
    </location>
</feature>
<feature type="domain" description="TLDc" evidence="2">
    <location>
        <begin position="356"/>
        <end position="591"/>
    </location>
</feature>
<feature type="region of interest" description="Disordered" evidence="1">
    <location>
        <begin position="334"/>
        <end position="355"/>
    </location>
</feature>
<comment type="caution">
    <text evidence="3">The sequence shown here is derived from an EMBL/GenBank/DDBJ whole genome shotgun (WGS) entry which is preliminary data.</text>
</comment>
<feature type="compositionally biased region" description="Polar residues" evidence="1">
    <location>
        <begin position="337"/>
        <end position="348"/>
    </location>
</feature>
<protein>
    <recommendedName>
        <fullName evidence="2">TLDc domain-containing protein</fullName>
    </recommendedName>
</protein>
<keyword evidence="4" id="KW-1185">Reference proteome</keyword>
<proteinExistence type="predicted"/>
<dbReference type="AlphaFoldDB" id="A0AAV9NPP4"/>
<gene>
    <name evidence="3" type="ORF">LTR84_000137</name>
</gene>
<dbReference type="GeneID" id="89968359"/>
<evidence type="ECO:0000313" key="4">
    <source>
        <dbReference type="Proteomes" id="UP001358417"/>
    </source>
</evidence>
<dbReference type="RefSeq" id="XP_064711628.1">
    <property type="nucleotide sequence ID" value="XM_064843768.1"/>
</dbReference>
<accession>A0AAV9NPP4</accession>
<dbReference type="InterPro" id="IPR006571">
    <property type="entry name" value="TLDc_dom"/>
</dbReference>
<dbReference type="EMBL" id="JAVRRD010000001">
    <property type="protein sequence ID" value="KAK5064304.1"/>
    <property type="molecule type" value="Genomic_DNA"/>
</dbReference>